<dbReference type="AlphaFoldDB" id="A0A978VUA3"/>
<reference evidence="4" key="1">
    <citation type="journal article" date="2021" name="Front. Plant Sci.">
        <title>Chromosome-Scale Genome Assembly for Chinese Sour Jujube and Insights Into Its Genome Evolution and Domestication Signature.</title>
        <authorList>
            <person name="Shen L.-Y."/>
            <person name="Luo H."/>
            <person name="Wang X.-L."/>
            <person name="Wang X.-M."/>
            <person name="Qiu X.-J."/>
            <person name="Liu H."/>
            <person name="Zhou S.-S."/>
            <person name="Jia K.-H."/>
            <person name="Nie S."/>
            <person name="Bao Y.-T."/>
            <person name="Zhang R.-G."/>
            <person name="Yun Q.-Z."/>
            <person name="Chai Y.-H."/>
            <person name="Lu J.-Y."/>
            <person name="Li Y."/>
            <person name="Zhao S.-W."/>
            <person name="Mao J.-F."/>
            <person name="Jia S.-G."/>
            <person name="Mao Y.-M."/>
        </authorList>
    </citation>
    <scope>NUCLEOTIDE SEQUENCE</scope>
    <source>
        <strain evidence="4">AT0</strain>
        <tissue evidence="4">Leaf</tissue>
    </source>
</reference>
<evidence type="ECO:0000313" key="4">
    <source>
        <dbReference type="EMBL" id="KAH7542398.1"/>
    </source>
</evidence>
<keyword evidence="2" id="KW-0560">Oxidoreductase</keyword>
<dbReference type="InterPro" id="IPR036291">
    <property type="entry name" value="NAD(P)-bd_dom_sf"/>
</dbReference>
<accession>A0A978VUA3</accession>
<evidence type="ECO:0000256" key="2">
    <source>
        <dbReference type="ARBA" id="ARBA00023002"/>
    </source>
</evidence>
<dbReference type="PRINTS" id="PR00081">
    <property type="entry name" value="GDHRDH"/>
</dbReference>
<keyword evidence="1" id="KW-0521">NADP</keyword>
<dbReference type="PANTHER" id="PTHR42898:SF79">
    <property type="entry name" value="NAD(P)-BINDING ROSSMANN-FOLD PROTEIN"/>
    <property type="match status" value="1"/>
</dbReference>
<proteinExistence type="inferred from homology"/>
<sequence>MKKFQVSGSICDLVSLADREELINKVLSLFNGKLHIVINNVGTNITKPTLDFTAEDFSFLMKTNLESAYHMCQLANPLLKASGAGSVVFVCFISGVVSINIGSIYSATKGNVSVCSLIMLQN</sequence>
<dbReference type="InterPro" id="IPR045000">
    <property type="entry name" value="TR"/>
</dbReference>
<protein>
    <submittedName>
        <fullName evidence="4">Uncharacterized protein</fullName>
    </submittedName>
</protein>
<comment type="similarity">
    <text evidence="3">Belongs to the short-chain dehydrogenases/reductases (SDR) family. SDR65C subfamily.</text>
</comment>
<dbReference type="GO" id="GO:0016491">
    <property type="term" value="F:oxidoreductase activity"/>
    <property type="evidence" value="ECO:0007669"/>
    <property type="project" value="UniProtKB-KW"/>
</dbReference>
<dbReference type="PANTHER" id="PTHR42898">
    <property type="entry name" value="TROPINONE REDUCTASE"/>
    <property type="match status" value="1"/>
</dbReference>
<evidence type="ECO:0000256" key="3">
    <source>
        <dbReference type="ARBA" id="ARBA00025714"/>
    </source>
</evidence>
<dbReference type="SUPFAM" id="SSF51735">
    <property type="entry name" value="NAD(P)-binding Rossmann-fold domains"/>
    <property type="match status" value="1"/>
</dbReference>
<name>A0A978VUA3_ZIZJJ</name>
<gene>
    <name evidence="4" type="ORF">FEM48_Zijuj02G0069200</name>
</gene>
<dbReference type="Gene3D" id="3.40.50.720">
    <property type="entry name" value="NAD(P)-binding Rossmann-like Domain"/>
    <property type="match status" value="1"/>
</dbReference>
<comment type="caution">
    <text evidence="4">The sequence shown here is derived from an EMBL/GenBank/DDBJ whole genome shotgun (WGS) entry which is preliminary data.</text>
</comment>
<dbReference type="InterPro" id="IPR002347">
    <property type="entry name" value="SDR_fam"/>
</dbReference>
<dbReference type="EMBL" id="JAEACU010000002">
    <property type="protein sequence ID" value="KAH7542398.1"/>
    <property type="molecule type" value="Genomic_DNA"/>
</dbReference>
<organism evidence="4 5">
    <name type="scientific">Ziziphus jujuba var. spinosa</name>
    <dbReference type="NCBI Taxonomy" id="714518"/>
    <lineage>
        <taxon>Eukaryota</taxon>
        <taxon>Viridiplantae</taxon>
        <taxon>Streptophyta</taxon>
        <taxon>Embryophyta</taxon>
        <taxon>Tracheophyta</taxon>
        <taxon>Spermatophyta</taxon>
        <taxon>Magnoliopsida</taxon>
        <taxon>eudicotyledons</taxon>
        <taxon>Gunneridae</taxon>
        <taxon>Pentapetalae</taxon>
        <taxon>rosids</taxon>
        <taxon>fabids</taxon>
        <taxon>Rosales</taxon>
        <taxon>Rhamnaceae</taxon>
        <taxon>Paliureae</taxon>
        <taxon>Ziziphus</taxon>
    </lineage>
</organism>
<dbReference type="Pfam" id="PF00106">
    <property type="entry name" value="adh_short"/>
    <property type="match status" value="1"/>
</dbReference>
<dbReference type="Proteomes" id="UP000813462">
    <property type="component" value="Unassembled WGS sequence"/>
</dbReference>
<evidence type="ECO:0000256" key="1">
    <source>
        <dbReference type="ARBA" id="ARBA00022857"/>
    </source>
</evidence>
<evidence type="ECO:0000313" key="5">
    <source>
        <dbReference type="Proteomes" id="UP000813462"/>
    </source>
</evidence>